<dbReference type="InterPro" id="IPR039361">
    <property type="entry name" value="Cyclin"/>
</dbReference>
<dbReference type="InterPro" id="IPR004367">
    <property type="entry name" value="Cyclin_C-dom"/>
</dbReference>
<dbReference type="InterPro" id="IPR036047">
    <property type="entry name" value="F-box-like_dom_sf"/>
</dbReference>
<dbReference type="Pfam" id="PF00134">
    <property type="entry name" value="Cyclin_N"/>
    <property type="match status" value="1"/>
</dbReference>
<evidence type="ECO:0000256" key="7">
    <source>
        <dbReference type="RuleBase" id="RU000383"/>
    </source>
</evidence>
<feature type="compositionally biased region" description="Polar residues" evidence="8">
    <location>
        <begin position="722"/>
        <end position="742"/>
    </location>
</feature>
<evidence type="ECO:0000256" key="3">
    <source>
        <dbReference type="ARBA" id="ARBA00019493"/>
    </source>
</evidence>
<feature type="compositionally biased region" description="Low complexity" evidence="8">
    <location>
        <begin position="681"/>
        <end position="700"/>
    </location>
</feature>
<dbReference type="InterPro" id="IPR013763">
    <property type="entry name" value="Cyclin-like_dom"/>
</dbReference>
<dbReference type="SMART" id="SM01332">
    <property type="entry name" value="Cyclin_C"/>
    <property type="match status" value="1"/>
</dbReference>
<proteinExistence type="inferred from homology"/>
<keyword evidence="11" id="KW-1185">Reference proteome</keyword>
<evidence type="ECO:0000256" key="8">
    <source>
        <dbReference type="SAM" id="MobiDB-lite"/>
    </source>
</evidence>
<comment type="similarity">
    <text evidence="7">Belongs to the cyclin family.</text>
</comment>
<dbReference type="SUPFAM" id="SSF47954">
    <property type="entry name" value="Cyclin-like"/>
    <property type="match status" value="2"/>
</dbReference>
<dbReference type="SMART" id="SM00385">
    <property type="entry name" value="CYCLIN"/>
    <property type="match status" value="1"/>
</dbReference>
<keyword evidence="6" id="KW-0206">Cytoskeleton</keyword>
<feature type="region of interest" description="Disordered" evidence="8">
    <location>
        <begin position="681"/>
        <end position="704"/>
    </location>
</feature>
<evidence type="ECO:0000256" key="6">
    <source>
        <dbReference type="ARBA" id="ARBA00023212"/>
    </source>
</evidence>
<evidence type="ECO:0000259" key="9">
    <source>
        <dbReference type="PROSITE" id="PS50181"/>
    </source>
</evidence>
<dbReference type="Pfam" id="PF02984">
    <property type="entry name" value="Cyclin_C"/>
    <property type="match status" value="1"/>
</dbReference>
<keyword evidence="5 7" id="KW-0195">Cyclin</keyword>
<evidence type="ECO:0000256" key="4">
    <source>
        <dbReference type="ARBA" id="ARBA00022490"/>
    </source>
</evidence>
<dbReference type="CDD" id="cd20522">
    <property type="entry name" value="CYCLIN_CCNF_rpt2"/>
    <property type="match status" value="1"/>
</dbReference>
<dbReference type="Pfam" id="PF12937">
    <property type="entry name" value="F-box-like"/>
    <property type="match status" value="1"/>
</dbReference>
<dbReference type="InterPro" id="IPR001810">
    <property type="entry name" value="F-box_dom"/>
</dbReference>
<dbReference type="InterPro" id="IPR036915">
    <property type="entry name" value="Cyclin-like_sf"/>
</dbReference>
<reference evidence="10 11" key="1">
    <citation type="submission" date="2022-12" db="EMBL/GenBank/DDBJ databases">
        <title>Chromosome-level genome of Tegillarca granosa.</title>
        <authorList>
            <person name="Kim J."/>
        </authorList>
    </citation>
    <scope>NUCLEOTIDE SEQUENCE [LARGE SCALE GENOMIC DNA]</scope>
    <source>
        <strain evidence="10">Teg-2019</strain>
        <tissue evidence="10">Adductor muscle</tissue>
    </source>
</reference>
<comment type="subcellular location">
    <subcellularLocation>
        <location evidence="1">Cytoplasm</location>
        <location evidence="1">Cytoskeleton</location>
        <location evidence="1">Microtubule organizing center</location>
        <location evidence="1">Centrosome</location>
        <location evidence="1">Centriole</location>
    </subcellularLocation>
    <subcellularLocation>
        <location evidence="2">Cytoplasm</location>
        <location evidence="2">Perinuclear region</location>
    </subcellularLocation>
</comment>
<evidence type="ECO:0000256" key="5">
    <source>
        <dbReference type="ARBA" id="ARBA00023127"/>
    </source>
</evidence>
<comment type="caution">
    <text evidence="10">The sequence shown here is derived from an EMBL/GenBank/DDBJ whole genome shotgun (WGS) entry which is preliminary data.</text>
</comment>
<name>A0ABQ9FUP3_TEGGR</name>
<dbReference type="Gene3D" id="1.20.1280.50">
    <property type="match status" value="1"/>
</dbReference>
<accession>A0ABQ9FUP3</accession>
<dbReference type="SMART" id="SM00256">
    <property type="entry name" value="FBOX"/>
    <property type="match status" value="1"/>
</dbReference>
<feature type="non-terminal residue" evidence="10">
    <location>
        <position position="763"/>
    </location>
</feature>
<feature type="region of interest" description="Disordered" evidence="8">
    <location>
        <begin position="721"/>
        <end position="742"/>
    </location>
</feature>
<feature type="domain" description="F-box" evidence="9">
    <location>
        <begin position="35"/>
        <end position="82"/>
    </location>
</feature>
<sequence length="763" mass="86000">MVLISLLISALNKFQKSPNTFIPVHMHLRPRTRSQVTIWNLPTEIVLYIFKGLHIKDILNMRLVNPYFRDMINSSSGVWNSVSFQDTWPSTSNIRHYEKAAEHGNLEALIKLAVAYLYNEGLSGDFEGRKVTSDGIKAAEMFCKIENLTAYTDPFTWLFIRPPWSLNGACCKECVFNFMKDYLKKEGLSQADEYLELSVKQKSEIGSYMLWQKKYQKNDRAGELASIRELREITKLGHLEAKLTLCKYYACRRFGGIPPEQAAVFVRDFVQSMKPTNTHECFKTSQELTSSMRYILVDWLVEVAEMKDFSSHTLHVATDTLKSIKLQDLNYNFLGFLGKDIITIREAAWLTDNTYKYEDVVRMMGEISATLKGNFRVATSLDFIEIFSMLAGLDRKCTCLAEYICELSLLQAEMGQYSPAEIAASSVLLARLLLKLDCPWPCQMSQFSGYSIEDISRCAFHMHEKCVAIFLEGSVVDHRAVTLQAVKLRYADEKFHQVSEIPIMSYGELCSRLGVMEHILQGSDVRVKFKNSDELILSPSRKKRKFNSMHHVKISPFLNSFDCMVDNDRDNTATPLLEDKSILNKSMVSGYDGDREDEEDSFLEYDDSSDLGVAKLEDLDASIGSESDTYFASLSCSNKTSSRTMTTNLSFASISPSSNSGISFITSKKYECDNDTTSGISSSPIAGSSGASSNIHASPSTTSRGYHYRLRHSSIDNKLTSDSELDCDTNSSAVGNPAENQGATSYMTLRKTTKRKRLRSLCA</sequence>
<keyword evidence="4" id="KW-0963">Cytoplasm</keyword>
<dbReference type="Gene3D" id="1.10.472.10">
    <property type="entry name" value="Cyclin-like"/>
    <property type="match status" value="2"/>
</dbReference>
<evidence type="ECO:0000256" key="1">
    <source>
        <dbReference type="ARBA" id="ARBA00004114"/>
    </source>
</evidence>
<dbReference type="SUPFAM" id="SSF81383">
    <property type="entry name" value="F-box domain"/>
    <property type="match status" value="1"/>
</dbReference>
<dbReference type="InterPro" id="IPR006671">
    <property type="entry name" value="Cyclin_N"/>
</dbReference>
<evidence type="ECO:0000313" key="11">
    <source>
        <dbReference type="Proteomes" id="UP001217089"/>
    </source>
</evidence>
<dbReference type="PANTHER" id="PTHR10177">
    <property type="entry name" value="CYCLINS"/>
    <property type="match status" value="1"/>
</dbReference>
<dbReference type="PROSITE" id="PS50181">
    <property type="entry name" value="FBOX"/>
    <property type="match status" value="1"/>
</dbReference>
<protein>
    <recommendedName>
        <fullName evidence="3">Cyclin-F</fullName>
    </recommendedName>
</protein>
<evidence type="ECO:0000256" key="2">
    <source>
        <dbReference type="ARBA" id="ARBA00004556"/>
    </source>
</evidence>
<dbReference type="Proteomes" id="UP001217089">
    <property type="component" value="Unassembled WGS sequence"/>
</dbReference>
<evidence type="ECO:0000313" key="10">
    <source>
        <dbReference type="EMBL" id="KAJ8319423.1"/>
    </source>
</evidence>
<organism evidence="10 11">
    <name type="scientific">Tegillarca granosa</name>
    <name type="common">Malaysian cockle</name>
    <name type="synonym">Anadara granosa</name>
    <dbReference type="NCBI Taxonomy" id="220873"/>
    <lineage>
        <taxon>Eukaryota</taxon>
        <taxon>Metazoa</taxon>
        <taxon>Spiralia</taxon>
        <taxon>Lophotrochozoa</taxon>
        <taxon>Mollusca</taxon>
        <taxon>Bivalvia</taxon>
        <taxon>Autobranchia</taxon>
        <taxon>Pteriomorphia</taxon>
        <taxon>Arcoida</taxon>
        <taxon>Arcoidea</taxon>
        <taxon>Arcidae</taxon>
        <taxon>Tegillarca</taxon>
    </lineage>
</organism>
<gene>
    <name evidence="10" type="ORF">KUTeg_004514</name>
</gene>
<dbReference type="EMBL" id="JARBDR010000214">
    <property type="protein sequence ID" value="KAJ8319423.1"/>
    <property type="molecule type" value="Genomic_DNA"/>
</dbReference>
<dbReference type="CDD" id="cd22082">
    <property type="entry name" value="F-box_FBXO1"/>
    <property type="match status" value="1"/>
</dbReference>